<dbReference type="PIRSF" id="PIRSF031551">
    <property type="entry name" value="DUF1706"/>
    <property type="match status" value="1"/>
</dbReference>
<reference evidence="1 2" key="1">
    <citation type="submission" date="2018-05" db="EMBL/GenBank/DDBJ databases">
        <title>Draft genome sequence of Streptococcus panodentis CCUG 70867T.</title>
        <authorList>
            <person name="Salva-Serra F."/>
            <person name="Mendez V."/>
            <person name="Jaen-Luchoro D."/>
            <person name="Gonzales-Siles L."/>
            <person name="Karlsson R."/>
            <person name="Engstrom-Jakobsson H."/>
            <person name="Busquets A."/>
            <person name="Gomila M."/>
            <person name="Pineiro-Iglesias B."/>
            <person name="Bennasar-Figueras A."/>
            <person name="Seeger M."/>
            <person name="Moore E."/>
        </authorList>
    </citation>
    <scope>NUCLEOTIDE SEQUENCE [LARGE SCALE GENOMIC DNA]</scope>
    <source>
        <strain evidence="1 2">CCUG 70867</strain>
    </source>
</reference>
<sequence length="170" mass="19787">MKEYSSRQELIDSIEEKLGKYLAEFEDIPEDLKHVRAEGVDKTPSENLSYQLGWVNLLLDWEQQELAGQQVETPAPGYKWNNLGGLYQSFYETYGGLSLAEQAEQLKAAAGQVCTWLATLSDQEFFEPEQRAWATTKARWPLWKWVHINTVAPFTNFRTQIRKWKRLTLN</sequence>
<dbReference type="PANTHER" id="PTHR40658">
    <property type="match status" value="1"/>
</dbReference>
<dbReference type="Gene3D" id="1.20.120.450">
    <property type="entry name" value="dinb family like domain"/>
    <property type="match status" value="1"/>
</dbReference>
<organism evidence="1 2">
    <name type="scientific">Streptococcus panodentis</name>
    <dbReference type="NCBI Taxonomy" id="1581472"/>
    <lineage>
        <taxon>Bacteria</taxon>
        <taxon>Bacillati</taxon>
        <taxon>Bacillota</taxon>
        <taxon>Bacilli</taxon>
        <taxon>Lactobacillales</taxon>
        <taxon>Streptococcaceae</taxon>
        <taxon>Streptococcus</taxon>
    </lineage>
</organism>
<comment type="caution">
    <text evidence="1">The sequence shown here is derived from an EMBL/GenBank/DDBJ whole genome shotgun (WGS) entry which is preliminary data.</text>
</comment>
<dbReference type="Proteomes" id="UP001519349">
    <property type="component" value="Unassembled WGS sequence"/>
</dbReference>
<dbReference type="InterPro" id="IPR034660">
    <property type="entry name" value="DinB/YfiT-like"/>
</dbReference>
<evidence type="ECO:0000313" key="2">
    <source>
        <dbReference type="Proteomes" id="UP001519349"/>
    </source>
</evidence>
<dbReference type="RefSeq" id="WP_209551020.1">
    <property type="nucleotide sequence ID" value="NZ_QFAY01000007.1"/>
</dbReference>
<keyword evidence="2" id="KW-1185">Reference proteome</keyword>
<gene>
    <name evidence="1" type="ORF">DHL47_04415</name>
</gene>
<evidence type="ECO:0000313" key="1">
    <source>
        <dbReference type="EMBL" id="MBP2620591.1"/>
    </source>
</evidence>
<dbReference type="EMBL" id="QFAY01000007">
    <property type="protein sequence ID" value="MBP2620591.1"/>
    <property type="molecule type" value="Genomic_DNA"/>
</dbReference>
<proteinExistence type="predicted"/>
<dbReference type="Pfam" id="PF08020">
    <property type="entry name" value="DUF1706"/>
    <property type="match status" value="1"/>
</dbReference>
<dbReference type="PANTHER" id="PTHR40658:SF3">
    <property type="entry name" value="CLBS_DFSB FAMILY FOUR-HELIX BUNDLE PROTEIN"/>
    <property type="match status" value="1"/>
</dbReference>
<name>A0ABS5AWG9_9STRE</name>
<accession>A0ABS5AWG9</accession>
<dbReference type="InterPro" id="IPR012550">
    <property type="entry name" value="DUF1706"/>
</dbReference>
<protein>
    <submittedName>
        <fullName evidence="1">Cytoplasmic protein</fullName>
    </submittedName>
</protein>